<evidence type="ECO:0000313" key="2">
    <source>
        <dbReference type="EMBL" id="TWO18546.1"/>
    </source>
</evidence>
<accession>A0A562XA49</accession>
<dbReference type="GO" id="GO:0005524">
    <property type="term" value="F:ATP binding"/>
    <property type="evidence" value="ECO:0007669"/>
    <property type="project" value="InterPro"/>
</dbReference>
<dbReference type="GO" id="GO:0003677">
    <property type="term" value="F:DNA binding"/>
    <property type="evidence" value="ECO:0007669"/>
    <property type="project" value="InterPro"/>
</dbReference>
<organism evidence="2 3">
    <name type="scientific">Campylobacter hyointestinalis</name>
    <dbReference type="NCBI Taxonomy" id="198"/>
    <lineage>
        <taxon>Bacteria</taxon>
        <taxon>Pseudomonadati</taxon>
        <taxon>Campylobacterota</taxon>
        <taxon>Epsilonproteobacteria</taxon>
        <taxon>Campylobacterales</taxon>
        <taxon>Campylobacteraceae</taxon>
        <taxon>Campylobacter</taxon>
    </lineage>
</organism>
<dbReference type="SUPFAM" id="SSF52540">
    <property type="entry name" value="P-loop containing nucleoside triphosphate hydrolases"/>
    <property type="match status" value="1"/>
</dbReference>
<gene>
    <name evidence="2" type="ORF">YZ82_08025</name>
</gene>
<dbReference type="InterPro" id="IPR000212">
    <property type="entry name" value="DNA_helicase_UvrD/REP"/>
</dbReference>
<dbReference type="InterPro" id="IPR027417">
    <property type="entry name" value="P-loop_NTPase"/>
</dbReference>
<dbReference type="PANTHER" id="PTHR11070">
    <property type="entry name" value="UVRD / RECB / PCRA DNA HELICASE FAMILY MEMBER"/>
    <property type="match status" value="1"/>
</dbReference>
<dbReference type="Proteomes" id="UP000321812">
    <property type="component" value="Unassembled WGS sequence"/>
</dbReference>
<proteinExistence type="predicted"/>
<protein>
    <recommendedName>
        <fullName evidence="1">DNA 3'-5' helicase II</fullName>
    </recommendedName>
</protein>
<sequence>MDFNEYMKSAIKDLYDCKIDELFKQDVILIDEGQDFKKEWFALLRDKFLNKNGSFVVFADEKQNIYETDYGEERLPNTGISGRWNELKKTYRSNYNLMKFALEFQKYFLGNKYQLDYEEHKEINENRLDPDYYGQVYIEDDIKNISIQSVVNRILNLRDEIHINDIAILGSKVNALQHIDYKVRKECRFKTNTVFANLETMQDIYKNMMQRVKEAQNKGFLDNNGITEKFFFDIEKMDLFKAKRHEIDMRTLERFRSNPSAFLSAIDDEIARIKKFAFQANSGKVKISTIHSFKGWESYATILLIGEKMNPELIYTGITRAKEILYILSGNVEFNNFIKQFNRNENKIIF</sequence>
<evidence type="ECO:0000313" key="3">
    <source>
        <dbReference type="Proteomes" id="UP000321812"/>
    </source>
</evidence>
<dbReference type="GO" id="GO:0000725">
    <property type="term" value="P:recombinational repair"/>
    <property type="evidence" value="ECO:0007669"/>
    <property type="project" value="TreeGrafter"/>
</dbReference>
<evidence type="ECO:0000256" key="1">
    <source>
        <dbReference type="ARBA" id="ARBA00034923"/>
    </source>
</evidence>
<reference evidence="2 3" key="1">
    <citation type="submission" date="2019-07" db="EMBL/GenBank/DDBJ databases">
        <title>Rapid identification of Enteric Bacteria from Whole Genome Sequences (WGS) using Average Nucleotide Identity (ANI).</title>
        <authorList>
            <person name="Lane C."/>
        </authorList>
    </citation>
    <scope>NUCLEOTIDE SEQUENCE [LARGE SCALE GENOMIC DNA]</scope>
    <source>
        <strain evidence="2 3">D2411</strain>
    </source>
</reference>
<comment type="caution">
    <text evidence="2">The sequence shown here is derived from an EMBL/GenBank/DDBJ whole genome shotgun (WGS) entry which is preliminary data.</text>
</comment>
<dbReference type="GO" id="GO:0043138">
    <property type="term" value="F:3'-5' DNA helicase activity"/>
    <property type="evidence" value="ECO:0007669"/>
    <property type="project" value="TreeGrafter"/>
</dbReference>
<dbReference type="AlphaFoldDB" id="A0A562XA49"/>
<dbReference type="PANTHER" id="PTHR11070:SF2">
    <property type="entry name" value="ATP-DEPENDENT DNA HELICASE SRS2"/>
    <property type="match status" value="1"/>
</dbReference>
<dbReference type="Gene3D" id="3.40.50.300">
    <property type="entry name" value="P-loop containing nucleotide triphosphate hydrolases"/>
    <property type="match status" value="2"/>
</dbReference>
<name>A0A562XA49_CAMHY</name>
<dbReference type="EMBL" id="VOAP01000027">
    <property type="protein sequence ID" value="TWO18546.1"/>
    <property type="molecule type" value="Genomic_DNA"/>
</dbReference>